<dbReference type="Pfam" id="PF00012">
    <property type="entry name" value="HSP70"/>
    <property type="match status" value="1"/>
</dbReference>
<dbReference type="EMBL" id="CAJPWZ010000887">
    <property type="protein sequence ID" value="CAG2202372.1"/>
    <property type="molecule type" value="Genomic_DNA"/>
</dbReference>
<dbReference type="GO" id="GO:0005524">
    <property type="term" value="F:ATP binding"/>
    <property type="evidence" value="ECO:0007669"/>
    <property type="project" value="UniProtKB-KW"/>
</dbReference>
<gene>
    <name evidence="4" type="ORF">MEDL_16934</name>
</gene>
<dbReference type="PANTHER" id="PTHR14187:SF5">
    <property type="entry name" value="HEAT SHOCK 70 KDA PROTEIN 12A"/>
    <property type="match status" value="1"/>
</dbReference>
<dbReference type="AlphaFoldDB" id="A0A8S3R593"/>
<dbReference type="Proteomes" id="UP000683360">
    <property type="component" value="Unassembled WGS sequence"/>
</dbReference>
<dbReference type="InterPro" id="IPR043129">
    <property type="entry name" value="ATPase_NBD"/>
</dbReference>
<dbReference type="PANTHER" id="PTHR14187">
    <property type="entry name" value="ALPHA KINASE/ELONGATION FACTOR 2 KINASE"/>
    <property type="match status" value="1"/>
</dbReference>
<evidence type="ECO:0000313" key="4">
    <source>
        <dbReference type="EMBL" id="CAG2202372.1"/>
    </source>
</evidence>
<dbReference type="Gene3D" id="3.30.420.40">
    <property type="match status" value="2"/>
</dbReference>
<name>A0A8S3R593_MYTED</name>
<evidence type="ECO:0000256" key="3">
    <source>
        <dbReference type="ARBA" id="ARBA00022840"/>
    </source>
</evidence>
<evidence type="ECO:0000313" key="5">
    <source>
        <dbReference type="Proteomes" id="UP000683360"/>
    </source>
</evidence>
<dbReference type="InterPro" id="IPR013126">
    <property type="entry name" value="Hsp_70_fam"/>
</dbReference>
<protein>
    <submittedName>
        <fullName evidence="4">Uncharacterized protein</fullName>
    </submittedName>
</protein>
<comment type="caution">
    <text evidence="4">The sequence shown here is derived from an EMBL/GenBank/DDBJ whole genome shotgun (WGS) entry which is preliminary data.</text>
</comment>
<evidence type="ECO:0000256" key="1">
    <source>
        <dbReference type="ARBA" id="ARBA00007381"/>
    </source>
</evidence>
<evidence type="ECO:0000256" key="2">
    <source>
        <dbReference type="ARBA" id="ARBA00022741"/>
    </source>
</evidence>
<dbReference type="GO" id="GO:0140662">
    <property type="term" value="F:ATP-dependent protein folding chaperone"/>
    <property type="evidence" value="ECO:0007669"/>
    <property type="project" value="InterPro"/>
</dbReference>
<keyword evidence="3" id="KW-0067">ATP-binding</keyword>
<dbReference type="SUPFAM" id="SSF53067">
    <property type="entry name" value="Actin-like ATPase domain"/>
    <property type="match status" value="2"/>
</dbReference>
<dbReference type="OrthoDB" id="2963168at2759"/>
<accession>A0A8S3R593</accession>
<organism evidence="4 5">
    <name type="scientific">Mytilus edulis</name>
    <name type="common">Blue mussel</name>
    <dbReference type="NCBI Taxonomy" id="6550"/>
    <lineage>
        <taxon>Eukaryota</taxon>
        <taxon>Metazoa</taxon>
        <taxon>Spiralia</taxon>
        <taxon>Lophotrochozoa</taxon>
        <taxon>Mollusca</taxon>
        <taxon>Bivalvia</taxon>
        <taxon>Autobranchia</taxon>
        <taxon>Pteriomorphia</taxon>
        <taxon>Mytilida</taxon>
        <taxon>Mytiloidea</taxon>
        <taxon>Mytilidae</taxon>
        <taxon>Mytilinae</taxon>
        <taxon>Mytilus</taxon>
    </lineage>
</organism>
<keyword evidence="5" id="KW-1185">Reference proteome</keyword>
<sequence length="607" mass="69356">MYNCDYVLINKTNCEVKNRKFYIFEEASMEDLRKHLMVAAVDFGTTYSGYSFSMRADWEDNPLKISNPIWRAGSRQFVSEKTPTCLLLNSNREFVAFGFEAENKWIDLLLDNEHKEYYYFERFKMNLHNNKNITSGMMLDDITGTKRLPAFHVFKLSIQYLVNHLLDVLKKRGNLVKHDEVQYVLTVPAIWTDRAKRFMRSCAEGAGIPTNNLILALEPEAASIFCQFLSTEKLKGSDPGFTMTAEGTKFMVVDLGGGTADITVHEKAANGHLKEKHRAIGNDCGGTSIDRRFFKLFEEIIGKTTMDSLKKESPLAYIDLIREFESVKRTVETETKTKVTMTIPVVALETSCQKVHNKNLESLLADSSYSKDIKLAQDKIRIHVEVFNKMFMPSVDSVISLMKEIFQDKSLKDVTHLLMVGGFSDCQLMHDAVRQAFPEKKIIIPEEAGLAVLKGAVLFGHDPEYIQSRIMRCSYGVKTNVPWHEQKYDRKHYAVMEGEERCDNIFSLIVGKDESVEAGMLVKKSFFTPFKHQDKMEIMVYVSEETTPGYVDDDTCSLLCKPTITFSDTCEYRRWVDVEFVLGKTEIDLKAHDRNSGKAISAKFDLN</sequence>
<dbReference type="CDD" id="cd10229">
    <property type="entry name" value="ASKHA_NBD_HSP70_HSPA12"/>
    <property type="match status" value="1"/>
</dbReference>
<proteinExistence type="inferred from homology"/>
<comment type="similarity">
    <text evidence="1">Belongs to the heat shock protein 70 family.</text>
</comment>
<keyword evidence="2" id="KW-0547">Nucleotide-binding</keyword>
<reference evidence="4" key="1">
    <citation type="submission" date="2021-03" db="EMBL/GenBank/DDBJ databases">
        <authorList>
            <person name="Bekaert M."/>
        </authorList>
    </citation>
    <scope>NUCLEOTIDE SEQUENCE</scope>
</reference>